<dbReference type="PROSITE" id="PS51186">
    <property type="entry name" value="GNAT"/>
    <property type="match status" value="1"/>
</dbReference>
<proteinExistence type="predicted"/>
<dbReference type="SUPFAM" id="SSF55729">
    <property type="entry name" value="Acyl-CoA N-acyltransferases (Nat)"/>
    <property type="match status" value="1"/>
</dbReference>
<dbReference type="Proteomes" id="UP000003028">
    <property type="component" value="Unassembled WGS sequence"/>
</dbReference>
<dbReference type="Pfam" id="PF13673">
    <property type="entry name" value="Acetyltransf_10"/>
    <property type="match status" value="1"/>
</dbReference>
<dbReference type="Gene3D" id="3.40.630.30">
    <property type="match status" value="1"/>
</dbReference>
<dbReference type="RefSeq" id="WP_003775626.1">
    <property type="nucleotide sequence ID" value="NZ_ACLK02000003.1"/>
</dbReference>
<evidence type="ECO:0000313" key="3">
    <source>
        <dbReference type="Proteomes" id="UP000003028"/>
    </source>
</evidence>
<sequence length="131" mass="15083">MITIQTTTIEQVLPIRHKAMYPDGPITLAQTEDDLHATHYGLFIDQQCLSVITAVDHDDTIQLRKFATLPSLQNQGYGSMLLSHVLSLYNGRIILNARTSKISYYKRFGFRQTNQTFTRNDIDYCIMEVLR</sequence>
<feature type="domain" description="N-acetyltransferase" evidence="1">
    <location>
        <begin position="1"/>
        <end position="131"/>
    </location>
</feature>
<gene>
    <name evidence="2" type="ORF">HMPREF0357_11423</name>
</gene>
<protein>
    <submittedName>
        <fullName evidence="2">Acetyltransferase, GNAT family</fullName>
    </submittedName>
</protein>
<reference evidence="2" key="1">
    <citation type="submission" date="2011-01" db="EMBL/GenBank/DDBJ databases">
        <authorList>
            <person name="Muzny D."/>
            <person name="Qin X."/>
            <person name="Buhay C."/>
            <person name="Dugan-Rocha S."/>
            <person name="Ding Y."/>
            <person name="Chen G."/>
            <person name="Hawes A."/>
            <person name="Holder M."/>
            <person name="Jhangiani S."/>
            <person name="Johnson A."/>
            <person name="Khan Z."/>
            <person name="Li Z."/>
            <person name="Liu W."/>
            <person name="Liu X."/>
            <person name="Perez L."/>
            <person name="Shen H."/>
            <person name="Wang Q."/>
            <person name="Watt J."/>
            <person name="Xi L."/>
            <person name="Xin Y."/>
            <person name="Zhou J."/>
            <person name="Deng J."/>
            <person name="Jiang H."/>
            <person name="Liu Y."/>
            <person name="Qu J."/>
            <person name="Song X.-Z."/>
            <person name="Zhang L."/>
            <person name="Villasana D."/>
            <person name="Johnson A."/>
            <person name="Liu J."/>
            <person name="Liyanage D."/>
            <person name="Lorensuhewa L."/>
            <person name="Robinson T."/>
            <person name="Song A."/>
            <person name="Song B.-B."/>
            <person name="Dinh H."/>
            <person name="Thornton R."/>
            <person name="Coyle M."/>
            <person name="Francisco L."/>
            <person name="Jackson L."/>
            <person name="Javaid M."/>
            <person name="Korchina V."/>
            <person name="Kovar C."/>
            <person name="Mata R."/>
            <person name="Mathew T."/>
            <person name="Ngo R."/>
            <person name="Nguyen L."/>
            <person name="Nguyen N."/>
            <person name="Okwuonu G."/>
            <person name="Ongeri F."/>
            <person name="Pham C."/>
            <person name="Simmons D."/>
            <person name="Wilczek-Boney K."/>
            <person name="Hale W."/>
            <person name="Jakkamsetti A."/>
            <person name="Pham P."/>
            <person name="Ruth R."/>
            <person name="San Lucas F."/>
            <person name="Warren J."/>
            <person name="Zhang J."/>
            <person name="Zhao Z."/>
            <person name="Zhou C."/>
            <person name="Zhu D."/>
            <person name="Lee S."/>
            <person name="Bess C."/>
            <person name="Blankenburg K."/>
            <person name="Forbes L."/>
            <person name="Fu Q."/>
            <person name="Gubbala S."/>
            <person name="Hirani K."/>
            <person name="Jayaseelan J.C."/>
            <person name="Lara F."/>
            <person name="Munidasa M."/>
            <person name="Palculict T."/>
            <person name="Patil S."/>
            <person name="Pu L.-L."/>
            <person name="Saada N."/>
            <person name="Tang L."/>
            <person name="Weissenberger G."/>
            <person name="Zhu Y."/>
            <person name="Hemphill L."/>
            <person name="Shang Y."/>
            <person name="Youmans B."/>
            <person name="Ayvaz T."/>
            <person name="Ross M."/>
            <person name="Santibanez J."/>
            <person name="Aqrawi P."/>
            <person name="Gross S."/>
            <person name="Joshi V."/>
            <person name="Fowler G."/>
            <person name="Nazareth L."/>
            <person name="Reid J."/>
            <person name="Worley K."/>
            <person name="Petrosino J."/>
            <person name="Highlander S."/>
            <person name="Gibbs R."/>
        </authorList>
    </citation>
    <scope>NUCLEOTIDE SEQUENCE [LARGE SCALE GENOMIC DNA]</scope>
    <source>
        <strain evidence="2">ATCC 19414</strain>
    </source>
</reference>
<comment type="caution">
    <text evidence="2">The sequence shown here is derived from an EMBL/GenBank/DDBJ whole genome shotgun (WGS) entry which is preliminary data.</text>
</comment>
<dbReference type="STRING" id="1648.A2I91_08030"/>
<dbReference type="OrthoDB" id="1178186at2"/>
<dbReference type="AlphaFoldDB" id="E7FXP6"/>
<evidence type="ECO:0000259" key="1">
    <source>
        <dbReference type="PROSITE" id="PS51186"/>
    </source>
</evidence>
<dbReference type="CDD" id="cd04301">
    <property type="entry name" value="NAT_SF"/>
    <property type="match status" value="1"/>
</dbReference>
<keyword evidence="3" id="KW-1185">Reference proteome</keyword>
<name>E7FXP6_ERYRH</name>
<dbReference type="GO" id="GO:0016747">
    <property type="term" value="F:acyltransferase activity, transferring groups other than amino-acyl groups"/>
    <property type="evidence" value="ECO:0007669"/>
    <property type="project" value="InterPro"/>
</dbReference>
<accession>E7FXP6</accession>
<dbReference type="InterPro" id="IPR016181">
    <property type="entry name" value="Acyl_CoA_acyltransferase"/>
</dbReference>
<evidence type="ECO:0000313" key="2">
    <source>
        <dbReference type="EMBL" id="EFY08270.1"/>
    </source>
</evidence>
<organism evidence="2 3">
    <name type="scientific">Erysipelothrix rhusiopathiae ATCC 19414</name>
    <dbReference type="NCBI Taxonomy" id="525280"/>
    <lineage>
        <taxon>Bacteria</taxon>
        <taxon>Bacillati</taxon>
        <taxon>Bacillota</taxon>
        <taxon>Erysipelotrichia</taxon>
        <taxon>Erysipelotrichales</taxon>
        <taxon>Erysipelotrichaceae</taxon>
        <taxon>Erysipelothrix</taxon>
    </lineage>
</organism>
<dbReference type="InterPro" id="IPR000182">
    <property type="entry name" value="GNAT_dom"/>
</dbReference>
<dbReference type="EMBL" id="ACLK02000003">
    <property type="protein sequence ID" value="EFY08270.1"/>
    <property type="molecule type" value="Genomic_DNA"/>
</dbReference>